<feature type="domain" description="GGDEF" evidence="2">
    <location>
        <begin position="94"/>
        <end position="226"/>
    </location>
</feature>
<sequence>MSQTANSFLTAAGGLLAGLTAAGLWALRLRVLLAHSRHRLQAHDVLVRAAHALVVDLRAERDTYHRQATRDDTTGLPNRRAAITQLTRSIEEQAEVGVVVVDLVRFKLVNDRLGHRAGNTLLAQVAERLRRLSRPDVFAARLSGDEFTLIVSGDPARTRTVAERVRLHISEVPFLLDGKQVNVLASVGYATTGQAGDDPETLLHLADIAMYWSKTHGGAVRGYAESMGDTPATGRPRDWSPPPDR</sequence>
<dbReference type="InterPro" id="IPR029787">
    <property type="entry name" value="Nucleotide_cyclase"/>
</dbReference>
<dbReference type="SUPFAM" id="SSF55073">
    <property type="entry name" value="Nucleotide cyclase"/>
    <property type="match status" value="1"/>
</dbReference>
<dbReference type="RefSeq" id="WP_091434317.1">
    <property type="nucleotide sequence ID" value="NZ_BMMJ01000001.1"/>
</dbReference>
<accession>A0A1C6U4G5</accession>
<dbReference type="CDD" id="cd01949">
    <property type="entry name" value="GGDEF"/>
    <property type="match status" value="1"/>
</dbReference>
<evidence type="ECO:0000259" key="2">
    <source>
        <dbReference type="PROSITE" id="PS50887"/>
    </source>
</evidence>
<dbReference type="NCBIfam" id="TIGR00254">
    <property type="entry name" value="GGDEF"/>
    <property type="match status" value="1"/>
</dbReference>
<dbReference type="InterPro" id="IPR043128">
    <property type="entry name" value="Rev_trsase/Diguanyl_cyclase"/>
</dbReference>
<feature type="region of interest" description="Disordered" evidence="1">
    <location>
        <begin position="222"/>
        <end position="245"/>
    </location>
</feature>
<dbReference type="InterPro" id="IPR000160">
    <property type="entry name" value="GGDEF_dom"/>
</dbReference>
<evidence type="ECO:0000313" key="3">
    <source>
        <dbReference type="EMBL" id="SCL48769.1"/>
    </source>
</evidence>
<feature type="compositionally biased region" description="Basic and acidic residues" evidence="1">
    <location>
        <begin position="235"/>
        <end position="245"/>
    </location>
</feature>
<dbReference type="PANTHER" id="PTHR44757">
    <property type="entry name" value="DIGUANYLATE CYCLASE DGCP"/>
    <property type="match status" value="1"/>
</dbReference>
<protein>
    <submittedName>
        <fullName evidence="3">Diguanylate cyclase (GGDEF) domain-containing protein</fullName>
    </submittedName>
</protein>
<dbReference type="SMART" id="SM00267">
    <property type="entry name" value="GGDEF"/>
    <property type="match status" value="1"/>
</dbReference>
<dbReference type="OrthoDB" id="8526884at2"/>
<name>A0A1C6U4G5_9ACTN</name>
<dbReference type="STRING" id="683228.GA0070617_0973"/>
<organism evidence="3 4">
    <name type="scientific">Micromonospora yangpuensis</name>
    <dbReference type="NCBI Taxonomy" id="683228"/>
    <lineage>
        <taxon>Bacteria</taxon>
        <taxon>Bacillati</taxon>
        <taxon>Actinomycetota</taxon>
        <taxon>Actinomycetes</taxon>
        <taxon>Micromonosporales</taxon>
        <taxon>Micromonosporaceae</taxon>
        <taxon>Micromonospora</taxon>
    </lineage>
</organism>
<proteinExistence type="predicted"/>
<dbReference type="AlphaFoldDB" id="A0A1C6U4G5"/>
<dbReference type="PROSITE" id="PS50887">
    <property type="entry name" value="GGDEF"/>
    <property type="match status" value="1"/>
</dbReference>
<keyword evidence="4" id="KW-1185">Reference proteome</keyword>
<dbReference type="Pfam" id="PF00990">
    <property type="entry name" value="GGDEF"/>
    <property type="match status" value="1"/>
</dbReference>
<dbReference type="Proteomes" id="UP000198937">
    <property type="component" value="Unassembled WGS sequence"/>
</dbReference>
<evidence type="ECO:0000313" key="4">
    <source>
        <dbReference type="Proteomes" id="UP000198937"/>
    </source>
</evidence>
<gene>
    <name evidence="3" type="ORF">GA0070617_0973</name>
</gene>
<dbReference type="InterPro" id="IPR052155">
    <property type="entry name" value="Biofilm_reg_signaling"/>
</dbReference>
<reference evidence="3 4" key="1">
    <citation type="submission" date="2016-06" db="EMBL/GenBank/DDBJ databases">
        <authorList>
            <person name="Kjaerup R.B."/>
            <person name="Dalgaard T.S."/>
            <person name="Juul-Madsen H.R."/>
        </authorList>
    </citation>
    <scope>NUCLEOTIDE SEQUENCE [LARGE SCALE GENOMIC DNA]</scope>
    <source>
        <strain evidence="3 4">DSM 45577</strain>
    </source>
</reference>
<dbReference type="EMBL" id="FMIA01000002">
    <property type="protein sequence ID" value="SCL48769.1"/>
    <property type="molecule type" value="Genomic_DNA"/>
</dbReference>
<evidence type="ECO:0000256" key="1">
    <source>
        <dbReference type="SAM" id="MobiDB-lite"/>
    </source>
</evidence>
<dbReference type="PANTHER" id="PTHR44757:SF2">
    <property type="entry name" value="BIOFILM ARCHITECTURE MAINTENANCE PROTEIN MBAA"/>
    <property type="match status" value="1"/>
</dbReference>
<dbReference type="Gene3D" id="3.30.70.270">
    <property type="match status" value="1"/>
</dbReference>